<evidence type="ECO:0000256" key="3">
    <source>
        <dbReference type="ARBA" id="ARBA00022692"/>
    </source>
</evidence>
<evidence type="ECO:0000313" key="11">
    <source>
        <dbReference type="Proteomes" id="UP000626180"/>
    </source>
</evidence>
<evidence type="ECO:0000256" key="1">
    <source>
        <dbReference type="ARBA" id="ARBA00004651"/>
    </source>
</evidence>
<dbReference type="EMBL" id="JADMCD010000002">
    <property type="protein sequence ID" value="MBF8640293.1"/>
    <property type="molecule type" value="Genomic_DNA"/>
</dbReference>
<dbReference type="AlphaFoldDB" id="A0A2X2CDN4"/>
<keyword evidence="4 6" id="KW-1133">Transmembrane helix</keyword>
<evidence type="ECO:0000256" key="5">
    <source>
        <dbReference type="ARBA" id="ARBA00023136"/>
    </source>
</evidence>
<gene>
    <name evidence="8" type="ORF">IRZ65_06340</name>
    <name evidence="9" type="ORF">NCTC11842_01152</name>
</gene>
<feature type="transmembrane region" description="Helical" evidence="6">
    <location>
        <begin position="64"/>
        <end position="87"/>
    </location>
</feature>
<sequence>MPRTLSLPTRKYPPAGLARRLAASLYDSILLVALVMVAILGYFGGLAAWMGGSRLKAMAEQGELIGDPILSILIVLVSFAYFAGYWIHNGQTLGMQAWKIRIQNTDGTRISLPQAALRFAAALFSYLCLGVGLLWILVDTRRRSWSDLASKSQTIHILE</sequence>
<feature type="transmembrane region" description="Helical" evidence="6">
    <location>
        <begin position="115"/>
        <end position="138"/>
    </location>
</feature>
<keyword evidence="11" id="KW-1185">Reference proteome</keyword>
<protein>
    <submittedName>
        <fullName evidence="8">RDD family protein</fullName>
    </submittedName>
    <submittedName>
        <fullName evidence="9">Rdd domain-containing protein</fullName>
    </submittedName>
</protein>
<dbReference type="InterPro" id="IPR051791">
    <property type="entry name" value="Pra-immunoreactive"/>
</dbReference>
<dbReference type="Proteomes" id="UP000626180">
    <property type="component" value="Unassembled WGS sequence"/>
</dbReference>
<evidence type="ECO:0000313" key="10">
    <source>
        <dbReference type="Proteomes" id="UP000250443"/>
    </source>
</evidence>
<dbReference type="PANTHER" id="PTHR36115">
    <property type="entry name" value="PROLINE-RICH ANTIGEN HOMOLOG-RELATED"/>
    <property type="match status" value="1"/>
</dbReference>
<evidence type="ECO:0000256" key="6">
    <source>
        <dbReference type="SAM" id="Phobius"/>
    </source>
</evidence>
<organism evidence="9 10">
    <name type="scientific">Pseudomonas luteola</name>
    <dbReference type="NCBI Taxonomy" id="47886"/>
    <lineage>
        <taxon>Bacteria</taxon>
        <taxon>Pseudomonadati</taxon>
        <taxon>Pseudomonadota</taxon>
        <taxon>Gammaproteobacteria</taxon>
        <taxon>Pseudomonadales</taxon>
        <taxon>Pseudomonadaceae</taxon>
        <taxon>Pseudomonas</taxon>
    </lineage>
</organism>
<evidence type="ECO:0000259" key="7">
    <source>
        <dbReference type="Pfam" id="PF06271"/>
    </source>
</evidence>
<evidence type="ECO:0000256" key="2">
    <source>
        <dbReference type="ARBA" id="ARBA00022475"/>
    </source>
</evidence>
<keyword evidence="3 6" id="KW-0812">Transmembrane</keyword>
<reference evidence="9 10" key="1">
    <citation type="submission" date="2018-06" db="EMBL/GenBank/DDBJ databases">
        <authorList>
            <consortium name="Pathogen Informatics"/>
            <person name="Doyle S."/>
        </authorList>
    </citation>
    <scope>NUCLEOTIDE SEQUENCE [LARGE SCALE GENOMIC DNA]</scope>
    <source>
        <strain evidence="9 10">NCTC11842</strain>
    </source>
</reference>
<feature type="domain" description="RDD" evidence="7">
    <location>
        <begin position="15"/>
        <end position="150"/>
    </location>
</feature>
<keyword evidence="2" id="KW-1003">Cell membrane</keyword>
<dbReference type="Proteomes" id="UP000250443">
    <property type="component" value="Unassembled WGS sequence"/>
</dbReference>
<name>A0A2X2CDN4_PSELU</name>
<reference evidence="8 11" key="2">
    <citation type="submission" date="2020-10" db="EMBL/GenBank/DDBJ databases">
        <title>Genome sequences of Pseudomonas isolates.</title>
        <authorList>
            <person name="Wessels L."/>
            <person name="Reich F."/>
            <person name="Hammerl J."/>
        </authorList>
    </citation>
    <scope>NUCLEOTIDE SEQUENCE [LARGE SCALE GENOMIC DNA]</scope>
    <source>
        <strain evidence="8 11">20-MO00624-0</strain>
    </source>
</reference>
<evidence type="ECO:0000256" key="4">
    <source>
        <dbReference type="ARBA" id="ARBA00022989"/>
    </source>
</evidence>
<comment type="subcellular location">
    <subcellularLocation>
        <location evidence="1">Cell membrane</location>
        <topology evidence="1">Multi-pass membrane protein</topology>
    </subcellularLocation>
</comment>
<proteinExistence type="predicted"/>
<dbReference type="RefSeq" id="WP_010795340.1">
    <property type="nucleotide sequence ID" value="NZ_CP069262.1"/>
</dbReference>
<feature type="transmembrane region" description="Helical" evidence="6">
    <location>
        <begin position="29"/>
        <end position="52"/>
    </location>
</feature>
<evidence type="ECO:0000313" key="9">
    <source>
        <dbReference type="EMBL" id="SPZ03816.1"/>
    </source>
</evidence>
<dbReference type="InterPro" id="IPR010432">
    <property type="entry name" value="RDD"/>
</dbReference>
<evidence type="ECO:0000313" key="8">
    <source>
        <dbReference type="EMBL" id="MBF8640293.1"/>
    </source>
</evidence>
<dbReference type="GO" id="GO:0005886">
    <property type="term" value="C:plasma membrane"/>
    <property type="evidence" value="ECO:0007669"/>
    <property type="project" value="UniProtKB-SubCell"/>
</dbReference>
<dbReference type="Pfam" id="PF06271">
    <property type="entry name" value="RDD"/>
    <property type="match status" value="1"/>
</dbReference>
<dbReference type="EMBL" id="UAUF01000009">
    <property type="protein sequence ID" value="SPZ03816.1"/>
    <property type="molecule type" value="Genomic_DNA"/>
</dbReference>
<keyword evidence="5 6" id="KW-0472">Membrane</keyword>
<accession>A0A2X2CDN4</accession>
<dbReference type="PANTHER" id="PTHR36115:SF10">
    <property type="entry name" value="RDD DOMAIN-CONTAINING PROTEIN"/>
    <property type="match status" value="1"/>
</dbReference>